<dbReference type="RefSeq" id="WP_073509023.1">
    <property type="nucleotide sequence ID" value="NZ_MPJD01000006.1"/>
</dbReference>
<dbReference type="InterPro" id="IPR010272">
    <property type="entry name" value="T6SS_TssF"/>
</dbReference>
<dbReference type="AlphaFoldDB" id="A0A853ZZG6"/>
<reference evidence="1 2" key="1">
    <citation type="submission" date="2016-11" db="EMBL/GenBank/DDBJ databases">
        <title>Draft genome of Pseudomonas versuta A4R1.12.</title>
        <authorList>
            <person name="See-Too W.-S."/>
        </authorList>
    </citation>
    <scope>NUCLEOTIDE SEQUENCE [LARGE SCALE GENOMIC DNA]</scope>
    <source>
        <strain evidence="1 2">A4R1.12</strain>
    </source>
</reference>
<proteinExistence type="predicted"/>
<gene>
    <name evidence="1" type="ORF">BOH74_04110</name>
</gene>
<name>A0A853ZZG6_9PSED</name>
<dbReference type="PIRSF" id="PIRSF028304">
    <property type="entry name" value="UCP028304"/>
    <property type="match status" value="1"/>
</dbReference>
<accession>A0A853ZZG6</accession>
<dbReference type="EMBL" id="MPJD01000006">
    <property type="protein sequence ID" value="OKA27999.1"/>
    <property type="molecule type" value="Genomic_DNA"/>
</dbReference>
<evidence type="ECO:0000313" key="2">
    <source>
        <dbReference type="Proteomes" id="UP000185990"/>
    </source>
</evidence>
<evidence type="ECO:0000313" key="1">
    <source>
        <dbReference type="EMBL" id="OKA27999.1"/>
    </source>
</evidence>
<organism evidence="1 2">
    <name type="scientific">Pseudomonas versuta</name>
    <dbReference type="NCBI Taxonomy" id="1788301"/>
    <lineage>
        <taxon>Bacteria</taxon>
        <taxon>Pseudomonadati</taxon>
        <taxon>Pseudomonadota</taxon>
        <taxon>Gammaproteobacteria</taxon>
        <taxon>Pseudomonadales</taxon>
        <taxon>Pseudomonadaceae</taxon>
        <taxon>Pseudomonas</taxon>
    </lineage>
</organism>
<sequence>MDERLLRLYERELEFLREGAGEFARVYPKVASHINLDSRHDPDPSVERLLEGLGFLTARIQLQMESEFPQFTRNLLERVQPQSLAPLPSMAVVQLTPDQHQGSLVNGFCLAADSALSAFADVDGQSARCEWRSLQPVTLWPLEVESADYLPSASLLPGVPARFAGQAHSAVRLRLKTTAGTLFSQLPLQQLCLYLGRPGAPTLALHEALLSRTIGLIARPAGDDHAWCEVIEPEHINQADFAPDEDAQLKQRSAGGASAFALLRRFLAFPEGQRFIQLSGLGPAVRRCTEESLELVFLLAPLSNPLPADLDRSFFSLFCVPVQNLFKKRTDRINLLKHRTDIDVVVDQANPLHHEIHQVLEVQAYFRGGRERQRFVPLYSPVARQDDARDTGFFQCQRRPSRPMAVAANGKQPYAGCDLSIALVDPNHPPYRPDLHQLVAEVMCSNRHLAQHIRFGKGNTDFVLDVSAPVVAIRRVAGPSAPLSMPVTGEGPWSAIQHLSRNFLPLADEDGQAGARALREMLALYIASDDAVLQRLLESIVALRASVLTQRLPGPGPVVFGRGLQLELTLDDAACEGIGAFVLGGVLEGFFARYAAINSFTGTVLYTRSRGLIHRWPVRGGQCMTL</sequence>
<dbReference type="PANTHER" id="PTHR35370">
    <property type="entry name" value="CYTOPLASMIC PROTEIN-RELATED-RELATED"/>
    <property type="match status" value="1"/>
</dbReference>
<comment type="caution">
    <text evidence="1">The sequence shown here is derived from an EMBL/GenBank/DDBJ whole genome shotgun (WGS) entry which is preliminary data.</text>
</comment>
<dbReference type="Pfam" id="PF05947">
    <property type="entry name" value="T6SS_TssF"/>
    <property type="match status" value="1"/>
</dbReference>
<dbReference type="PANTHER" id="PTHR35370:SF1">
    <property type="entry name" value="TYPE VI SECRETION SYSTEM COMPONENT TSSF1"/>
    <property type="match status" value="1"/>
</dbReference>
<dbReference type="Proteomes" id="UP000185990">
    <property type="component" value="Unassembled WGS sequence"/>
</dbReference>
<protein>
    <submittedName>
        <fullName evidence="1">Type VI secretion protein</fullName>
    </submittedName>
</protein>
<dbReference type="NCBIfam" id="TIGR03359">
    <property type="entry name" value="VI_chp_6"/>
    <property type="match status" value="1"/>
</dbReference>
<dbReference type="PROSITE" id="PS50096">
    <property type="entry name" value="IQ"/>
    <property type="match status" value="1"/>
</dbReference>